<gene>
    <name evidence="2" type="ORF">VM1G_02051</name>
</gene>
<name>A0A194VQM3_CYTMA</name>
<evidence type="ECO:0000256" key="1">
    <source>
        <dbReference type="SAM" id="MobiDB-lite"/>
    </source>
</evidence>
<evidence type="ECO:0000313" key="2">
    <source>
        <dbReference type="EMBL" id="KUI66248.1"/>
    </source>
</evidence>
<proteinExistence type="predicted"/>
<keyword evidence="3" id="KW-1185">Reference proteome</keyword>
<sequence length="177" mass="19682">MPSSIKSVPTAVDSWPLSAAEEDKIEEAGLAAQQRRRRRGALDSRTEPNKRTIDRQETTDSDNYDLTGEKELEVQADTYDGRRRPQLTVNAALPAAPTTTTASSDKRKENKNKDSKSNNTKGDDTDNTYAADQSDSCLPFRRRGVRHGPRKGDKGDKGGRIGFFQKVRLPQPEQHSP</sequence>
<feature type="compositionally biased region" description="Polar residues" evidence="1">
    <location>
        <begin position="127"/>
        <end position="136"/>
    </location>
</feature>
<organism evidence="2 3">
    <name type="scientific">Cytospora mali</name>
    <name type="common">Apple Valsa canker fungus</name>
    <name type="synonym">Valsa mali</name>
    <dbReference type="NCBI Taxonomy" id="578113"/>
    <lineage>
        <taxon>Eukaryota</taxon>
        <taxon>Fungi</taxon>
        <taxon>Dikarya</taxon>
        <taxon>Ascomycota</taxon>
        <taxon>Pezizomycotina</taxon>
        <taxon>Sordariomycetes</taxon>
        <taxon>Sordariomycetidae</taxon>
        <taxon>Diaporthales</taxon>
        <taxon>Cytosporaceae</taxon>
        <taxon>Cytospora</taxon>
    </lineage>
</organism>
<feature type="compositionally biased region" description="Low complexity" evidence="1">
    <location>
        <begin position="87"/>
        <end position="103"/>
    </location>
</feature>
<reference evidence="2" key="1">
    <citation type="submission" date="2014-12" db="EMBL/GenBank/DDBJ databases">
        <title>Genome Sequence of Valsa Canker Pathogens Uncovers a Specific Adaption of Colonization on Woody Bark.</title>
        <authorList>
            <person name="Yin Z."/>
            <person name="Liu H."/>
            <person name="Gao X."/>
            <person name="Li Z."/>
            <person name="Song N."/>
            <person name="Ke X."/>
            <person name="Dai Q."/>
            <person name="Wu Y."/>
            <person name="Sun Y."/>
            <person name="Xu J.-R."/>
            <person name="Kang Z.K."/>
            <person name="Wang L."/>
            <person name="Huang L."/>
        </authorList>
    </citation>
    <scope>NUCLEOTIDE SEQUENCE [LARGE SCALE GENOMIC DNA]</scope>
    <source>
        <strain evidence="2">03-8</strain>
    </source>
</reference>
<feature type="compositionally biased region" description="Basic and acidic residues" evidence="1">
    <location>
        <begin position="104"/>
        <end position="124"/>
    </location>
</feature>
<feature type="compositionally biased region" description="Basic and acidic residues" evidence="1">
    <location>
        <begin position="40"/>
        <end position="58"/>
    </location>
</feature>
<dbReference type="SMR" id="A0A194VQM3"/>
<feature type="compositionally biased region" description="Basic and acidic residues" evidence="1">
    <location>
        <begin position="150"/>
        <end position="159"/>
    </location>
</feature>
<feature type="compositionally biased region" description="Basic and acidic residues" evidence="1">
    <location>
        <begin position="67"/>
        <end position="83"/>
    </location>
</feature>
<feature type="compositionally biased region" description="Basic residues" evidence="1">
    <location>
        <begin position="140"/>
        <end position="149"/>
    </location>
</feature>
<dbReference type="Proteomes" id="UP000078559">
    <property type="component" value="Chromosome 2"/>
</dbReference>
<evidence type="ECO:0000313" key="3">
    <source>
        <dbReference type="Proteomes" id="UP000078559"/>
    </source>
</evidence>
<dbReference type="EMBL" id="CM003099">
    <property type="protein sequence ID" value="KUI66248.1"/>
    <property type="molecule type" value="Genomic_DNA"/>
</dbReference>
<dbReference type="AlphaFoldDB" id="A0A194VQM3"/>
<protein>
    <submittedName>
        <fullName evidence="2">Uncharacterized protein</fullName>
    </submittedName>
</protein>
<feature type="region of interest" description="Disordered" evidence="1">
    <location>
        <begin position="26"/>
        <end position="177"/>
    </location>
</feature>
<accession>A0A194VQM3</accession>